<dbReference type="EMBL" id="JBHUCX010000018">
    <property type="protein sequence ID" value="MFD1674187.1"/>
    <property type="molecule type" value="Genomic_DNA"/>
</dbReference>
<accession>A0ABW4JCX6</accession>
<dbReference type="Gene3D" id="1.10.10.10">
    <property type="entry name" value="Winged helix-like DNA-binding domain superfamily/Winged helix DNA-binding domain"/>
    <property type="match status" value="1"/>
</dbReference>
<dbReference type="InterPro" id="IPR005119">
    <property type="entry name" value="LysR_subst-bd"/>
</dbReference>
<evidence type="ECO:0000256" key="3">
    <source>
        <dbReference type="ARBA" id="ARBA00023125"/>
    </source>
</evidence>
<dbReference type="InterPro" id="IPR036388">
    <property type="entry name" value="WH-like_DNA-bd_sf"/>
</dbReference>
<dbReference type="InterPro" id="IPR000847">
    <property type="entry name" value="LysR_HTH_N"/>
</dbReference>
<dbReference type="RefSeq" id="WP_377942016.1">
    <property type="nucleotide sequence ID" value="NZ_JBHUCX010000018.1"/>
</dbReference>
<protein>
    <submittedName>
        <fullName evidence="6">LysR family transcriptional regulator</fullName>
    </submittedName>
</protein>
<dbReference type="Proteomes" id="UP001597079">
    <property type="component" value="Unassembled WGS sequence"/>
</dbReference>
<dbReference type="CDD" id="cd05466">
    <property type="entry name" value="PBP2_LTTR_substrate"/>
    <property type="match status" value="1"/>
</dbReference>
<feature type="domain" description="HTH lysR-type" evidence="5">
    <location>
        <begin position="1"/>
        <end position="58"/>
    </location>
</feature>
<organism evidence="6 7">
    <name type="scientific">Alicyclobacillus fodiniaquatilis</name>
    <dbReference type="NCBI Taxonomy" id="1661150"/>
    <lineage>
        <taxon>Bacteria</taxon>
        <taxon>Bacillati</taxon>
        <taxon>Bacillota</taxon>
        <taxon>Bacilli</taxon>
        <taxon>Bacillales</taxon>
        <taxon>Alicyclobacillaceae</taxon>
        <taxon>Alicyclobacillus</taxon>
    </lineage>
</organism>
<evidence type="ECO:0000256" key="4">
    <source>
        <dbReference type="ARBA" id="ARBA00023163"/>
    </source>
</evidence>
<comment type="caution">
    <text evidence="6">The sequence shown here is derived from an EMBL/GenBank/DDBJ whole genome shotgun (WGS) entry which is preliminary data.</text>
</comment>
<dbReference type="Pfam" id="PF00126">
    <property type="entry name" value="HTH_1"/>
    <property type="match status" value="1"/>
</dbReference>
<dbReference type="PROSITE" id="PS50931">
    <property type="entry name" value="HTH_LYSR"/>
    <property type="match status" value="1"/>
</dbReference>
<name>A0ABW4JCX6_9BACL</name>
<evidence type="ECO:0000256" key="2">
    <source>
        <dbReference type="ARBA" id="ARBA00023015"/>
    </source>
</evidence>
<dbReference type="SUPFAM" id="SSF46785">
    <property type="entry name" value="Winged helix' DNA-binding domain"/>
    <property type="match status" value="1"/>
</dbReference>
<keyword evidence="2" id="KW-0805">Transcription regulation</keyword>
<dbReference type="PANTHER" id="PTHR30126:SF100">
    <property type="entry name" value="LYSR-FAMILY TRANSCRIPTIONAL REGULATOR"/>
    <property type="match status" value="1"/>
</dbReference>
<dbReference type="PRINTS" id="PR00039">
    <property type="entry name" value="HTHLYSR"/>
</dbReference>
<keyword evidence="4" id="KW-0804">Transcription</keyword>
<gene>
    <name evidence="6" type="ORF">ACFSB2_05600</name>
</gene>
<reference evidence="7" key="1">
    <citation type="journal article" date="2019" name="Int. J. Syst. Evol. Microbiol.">
        <title>The Global Catalogue of Microorganisms (GCM) 10K type strain sequencing project: providing services to taxonomists for standard genome sequencing and annotation.</title>
        <authorList>
            <consortium name="The Broad Institute Genomics Platform"/>
            <consortium name="The Broad Institute Genome Sequencing Center for Infectious Disease"/>
            <person name="Wu L."/>
            <person name="Ma J."/>
        </authorList>
    </citation>
    <scope>NUCLEOTIDE SEQUENCE [LARGE SCALE GENOMIC DNA]</scope>
    <source>
        <strain evidence="7">CGMCC 1.12286</strain>
    </source>
</reference>
<evidence type="ECO:0000259" key="5">
    <source>
        <dbReference type="PROSITE" id="PS50931"/>
    </source>
</evidence>
<sequence length="296" mass="33640">MEMRHLKTFTTVVESGGFTRAGAKLGYTQSTITAHIQSLEAEIGSPLFDRLGKRVVLTENGQRLLQYAKEILRLSEEAVISSSMEGQPSGTMRIGATESLMVYRLPPVLYEFKKRYPNVQLILQPSENWQLHSKLKSGEVDLSVITDLERVDTDLCVHYLVRETLSLIAPPGHPLTQQSTVDPSDLDGETLLMTEPGSYRDLLEHWLKAERVNTAIIDFWSIEAIKHCVMSGLGLSYLPKIAVEEELERRRLISLPWRHSADFVTTQLAYHKDKWLSPAMIQFIKLIEEHARGWQV</sequence>
<dbReference type="PANTHER" id="PTHR30126">
    <property type="entry name" value="HTH-TYPE TRANSCRIPTIONAL REGULATOR"/>
    <property type="match status" value="1"/>
</dbReference>
<evidence type="ECO:0000313" key="6">
    <source>
        <dbReference type="EMBL" id="MFD1674187.1"/>
    </source>
</evidence>
<dbReference type="Pfam" id="PF03466">
    <property type="entry name" value="LysR_substrate"/>
    <property type="match status" value="1"/>
</dbReference>
<proteinExistence type="inferred from homology"/>
<evidence type="ECO:0000256" key="1">
    <source>
        <dbReference type="ARBA" id="ARBA00009437"/>
    </source>
</evidence>
<dbReference type="InterPro" id="IPR036390">
    <property type="entry name" value="WH_DNA-bd_sf"/>
</dbReference>
<evidence type="ECO:0000313" key="7">
    <source>
        <dbReference type="Proteomes" id="UP001597079"/>
    </source>
</evidence>
<dbReference type="SUPFAM" id="SSF53850">
    <property type="entry name" value="Periplasmic binding protein-like II"/>
    <property type="match status" value="1"/>
</dbReference>
<keyword evidence="3" id="KW-0238">DNA-binding</keyword>
<dbReference type="Gene3D" id="3.40.190.290">
    <property type="match status" value="1"/>
</dbReference>
<keyword evidence="7" id="KW-1185">Reference proteome</keyword>
<comment type="similarity">
    <text evidence="1">Belongs to the LysR transcriptional regulatory family.</text>
</comment>